<keyword evidence="2" id="KW-1185">Reference proteome</keyword>
<protein>
    <submittedName>
        <fullName evidence="1">Uncharacterized protein</fullName>
    </submittedName>
</protein>
<evidence type="ECO:0000313" key="1">
    <source>
        <dbReference type="EMBL" id="QYX73612.1"/>
    </source>
</evidence>
<dbReference type="GeneID" id="67442411"/>
<dbReference type="EMBL" id="CP080635">
    <property type="protein sequence ID" value="QYX73612.1"/>
    <property type="molecule type" value="Genomic_DNA"/>
</dbReference>
<reference evidence="1 2" key="1">
    <citation type="submission" date="2021-08" db="EMBL/GenBank/DDBJ databases">
        <title>Shewanella putrefaciens YZ-J, complete genome.</title>
        <authorList>
            <person name="Yi Z."/>
        </authorList>
    </citation>
    <scope>NUCLEOTIDE SEQUENCE [LARGE SCALE GENOMIC DNA]</scope>
    <source>
        <strain evidence="1 2">YZ-J</strain>
    </source>
</reference>
<name>A0ABX8XEN5_SHEPU</name>
<accession>A0ABX8XEN5</accession>
<dbReference type="Proteomes" id="UP000827084">
    <property type="component" value="Chromosome"/>
</dbReference>
<gene>
    <name evidence="1" type="ORF">K3G22_04085</name>
</gene>
<proteinExistence type="predicted"/>
<dbReference type="RefSeq" id="WP_025008440.1">
    <property type="nucleotide sequence ID" value="NZ_BMPK01000004.1"/>
</dbReference>
<sequence>MFAKSITIFPFGDISGNGQSKIWERKLDIPYLGDGFLIRIWGTKEGPTVSQCEAFDKLINNAELIRKDATARIIHFLTSSDIVPADIELSSSNVWAFLLPCLIEVHANNEYSLGIGKLGTNAISIGYDISWGEGFPLLQIGVLDGVIDEIYSE</sequence>
<evidence type="ECO:0000313" key="2">
    <source>
        <dbReference type="Proteomes" id="UP000827084"/>
    </source>
</evidence>
<organism evidence="1 2">
    <name type="scientific">Shewanella putrefaciens</name>
    <name type="common">Pseudomonas putrefaciens</name>
    <dbReference type="NCBI Taxonomy" id="24"/>
    <lineage>
        <taxon>Bacteria</taxon>
        <taxon>Pseudomonadati</taxon>
        <taxon>Pseudomonadota</taxon>
        <taxon>Gammaproteobacteria</taxon>
        <taxon>Alteromonadales</taxon>
        <taxon>Shewanellaceae</taxon>
        <taxon>Shewanella</taxon>
    </lineage>
</organism>